<dbReference type="STRING" id="81985.R0FUR0"/>
<evidence type="ECO:0000313" key="2">
    <source>
        <dbReference type="EMBL" id="EOA26291.1"/>
    </source>
</evidence>
<accession>R0FUR0</accession>
<dbReference type="PANTHER" id="PTHR33702:SF20">
    <property type="match status" value="1"/>
</dbReference>
<dbReference type="OrthoDB" id="1898021at2759"/>
<dbReference type="AlphaFoldDB" id="R0FUR0"/>
<feature type="region of interest" description="Disordered" evidence="1">
    <location>
        <begin position="17"/>
        <end position="39"/>
    </location>
</feature>
<evidence type="ECO:0000313" key="3">
    <source>
        <dbReference type="Proteomes" id="UP000029121"/>
    </source>
</evidence>
<dbReference type="Proteomes" id="UP000029121">
    <property type="component" value="Unassembled WGS sequence"/>
</dbReference>
<evidence type="ECO:0000256" key="1">
    <source>
        <dbReference type="SAM" id="MobiDB-lite"/>
    </source>
</evidence>
<organism evidence="2 3">
    <name type="scientific">Capsella rubella</name>
    <dbReference type="NCBI Taxonomy" id="81985"/>
    <lineage>
        <taxon>Eukaryota</taxon>
        <taxon>Viridiplantae</taxon>
        <taxon>Streptophyta</taxon>
        <taxon>Embryophyta</taxon>
        <taxon>Tracheophyta</taxon>
        <taxon>Spermatophyta</taxon>
        <taxon>Magnoliopsida</taxon>
        <taxon>eudicotyledons</taxon>
        <taxon>Gunneridae</taxon>
        <taxon>Pentapetalae</taxon>
        <taxon>rosids</taxon>
        <taxon>malvids</taxon>
        <taxon>Brassicales</taxon>
        <taxon>Brassicaceae</taxon>
        <taxon>Camelineae</taxon>
        <taxon>Capsella</taxon>
    </lineage>
</organism>
<dbReference type="PANTHER" id="PTHR33702">
    <property type="entry name" value="BNAA09G40010D PROTEIN"/>
    <property type="match status" value="1"/>
</dbReference>
<gene>
    <name evidence="2" type="ORF">CARUB_v10024266mg</name>
</gene>
<proteinExistence type="predicted"/>
<reference evidence="3" key="1">
    <citation type="journal article" date="2013" name="Nat. Genet.">
        <title>The Capsella rubella genome and the genomic consequences of rapid mating system evolution.</title>
        <authorList>
            <person name="Slotte T."/>
            <person name="Hazzouri K.M."/>
            <person name="Agren J.A."/>
            <person name="Koenig D."/>
            <person name="Maumus F."/>
            <person name="Guo Y.L."/>
            <person name="Steige K."/>
            <person name="Platts A.E."/>
            <person name="Escobar J.S."/>
            <person name="Newman L.K."/>
            <person name="Wang W."/>
            <person name="Mandakova T."/>
            <person name="Vello E."/>
            <person name="Smith L.M."/>
            <person name="Henz S.R."/>
            <person name="Steffen J."/>
            <person name="Takuno S."/>
            <person name="Brandvain Y."/>
            <person name="Coop G."/>
            <person name="Andolfatto P."/>
            <person name="Hu T.T."/>
            <person name="Blanchette M."/>
            <person name="Clark R.M."/>
            <person name="Quesneville H."/>
            <person name="Nordborg M."/>
            <person name="Gaut B.S."/>
            <person name="Lysak M.A."/>
            <person name="Jenkins J."/>
            <person name="Grimwood J."/>
            <person name="Chapman J."/>
            <person name="Prochnik S."/>
            <person name="Shu S."/>
            <person name="Rokhsar D."/>
            <person name="Schmutz J."/>
            <person name="Weigel D."/>
            <person name="Wright S.I."/>
        </authorList>
    </citation>
    <scope>NUCLEOTIDE SEQUENCE [LARGE SCALE GENOMIC DNA]</scope>
    <source>
        <strain evidence="3">cv. Monte Gargano</strain>
    </source>
</reference>
<protein>
    <submittedName>
        <fullName evidence="2">Uncharacterized protein</fullName>
    </submittedName>
</protein>
<dbReference type="KEGG" id="crb:17890266"/>
<dbReference type="eggNOG" id="ENOG502S1Y2">
    <property type="taxonomic scope" value="Eukaryota"/>
</dbReference>
<keyword evidence="3" id="KW-1185">Reference proteome</keyword>
<sequence length="146" mass="16935">MMEVRYWRRLRGYQRLDGGSSAKKANPSRRNVKRANMDPTRKRRLRRIKIVPKLRILKRAASPKKLLTWLRDAYVNMMLRLANSRVVGSSYGYGEYGYGPGLASKEYDEKKLVEIYKSILMAQGNLIVHRQVPKLSFNSYCALIAP</sequence>
<dbReference type="EMBL" id="KB870808">
    <property type="protein sequence ID" value="EOA26291.1"/>
    <property type="molecule type" value="Genomic_DNA"/>
</dbReference>
<name>R0FUR0_9BRAS</name>